<evidence type="ECO:0000313" key="2">
    <source>
        <dbReference type="Proteomes" id="UP000025227"/>
    </source>
</evidence>
<dbReference type="PANTHER" id="PTHR22943:SF248">
    <property type="entry name" value="SEVEN TM RECEPTOR"/>
    <property type="match status" value="1"/>
</dbReference>
<dbReference type="AlphaFoldDB" id="A0A7I4Y3H2"/>
<feature type="transmembrane region" description="Helical" evidence="1">
    <location>
        <begin position="199"/>
        <end position="217"/>
    </location>
</feature>
<dbReference type="Pfam" id="PF10326">
    <property type="entry name" value="7TM_GPCR_Str"/>
    <property type="match status" value="1"/>
</dbReference>
<keyword evidence="2" id="KW-1185">Reference proteome</keyword>
<reference evidence="3" key="1">
    <citation type="submission" date="2020-12" db="UniProtKB">
        <authorList>
            <consortium name="WormBaseParasite"/>
        </authorList>
    </citation>
    <scope>IDENTIFICATION</scope>
    <source>
        <strain evidence="3">MHco3</strain>
    </source>
</reference>
<feature type="transmembrane region" description="Helical" evidence="1">
    <location>
        <begin position="49"/>
        <end position="82"/>
    </location>
</feature>
<evidence type="ECO:0000256" key="1">
    <source>
        <dbReference type="SAM" id="Phobius"/>
    </source>
</evidence>
<feature type="transmembrane region" description="Helical" evidence="1">
    <location>
        <begin position="137"/>
        <end position="157"/>
    </location>
</feature>
<dbReference type="Proteomes" id="UP000025227">
    <property type="component" value="Unplaced"/>
</dbReference>
<name>A0A7I4Y3H2_HAECO</name>
<dbReference type="OMA" id="FLYERTE"/>
<organism evidence="2 3">
    <name type="scientific">Haemonchus contortus</name>
    <name type="common">Barber pole worm</name>
    <dbReference type="NCBI Taxonomy" id="6289"/>
    <lineage>
        <taxon>Eukaryota</taxon>
        <taxon>Metazoa</taxon>
        <taxon>Ecdysozoa</taxon>
        <taxon>Nematoda</taxon>
        <taxon>Chromadorea</taxon>
        <taxon>Rhabditida</taxon>
        <taxon>Rhabditina</taxon>
        <taxon>Rhabditomorpha</taxon>
        <taxon>Strongyloidea</taxon>
        <taxon>Trichostrongylidae</taxon>
        <taxon>Haemonchus</taxon>
    </lineage>
</organism>
<keyword evidence="1" id="KW-0812">Transmembrane</keyword>
<feature type="transmembrane region" description="Helical" evidence="1">
    <location>
        <begin position="245"/>
        <end position="271"/>
    </location>
</feature>
<keyword evidence="1" id="KW-1133">Transmembrane helix</keyword>
<protein>
    <submittedName>
        <fullName evidence="3">G_PROTEIN_RECEP_F1_2 domain-containing protein</fullName>
    </submittedName>
</protein>
<dbReference type="OrthoDB" id="5875460at2759"/>
<dbReference type="WBParaSite" id="HCON_00038585-00001">
    <property type="protein sequence ID" value="HCON_00038585-00001"/>
    <property type="gene ID" value="HCON_00038585"/>
</dbReference>
<feature type="transmembrane region" description="Helical" evidence="1">
    <location>
        <begin position="14"/>
        <end position="37"/>
    </location>
</feature>
<keyword evidence="1" id="KW-0472">Membrane</keyword>
<feature type="transmembrane region" description="Helical" evidence="1">
    <location>
        <begin position="283"/>
        <end position="303"/>
    </location>
</feature>
<dbReference type="PANTHER" id="PTHR22943">
    <property type="entry name" value="7-TRANSMEMBRANE DOMAIN RECEPTOR C.ELEGANS"/>
    <property type="match status" value="1"/>
</dbReference>
<accession>A0A7I4Y3H2</accession>
<proteinExistence type="predicted"/>
<evidence type="ECO:0000313" key="3">
    <source>
        <dbReference type="WBParaSite" id="HCON_00038585-00001"/>
    </source>
</evidence>
<dbReference type="SUPFAM" id="SSF81321">
    <property type="entry name" value="Family A G protein-coupled receptor-like"/>
    <property type="match status" value="1"/>
</dbReference>
<sequence length="333" mass="37379">MDNNTTESGVPSNFVAAISTISGLAIAVNTLLLFLIFKCRSASIIVYKYFFIAGALQNLILALVILLLTPISICAGTTYIYVAVGVASEWKLLAQPLLIILITAFMSTFLIVANDFVYRYVYFCKSHLLYVYSSTKWLLVLAAVNIALIGNWNALVINSINQSTKLMEYKRENLIMYYNIDITSRTFLGISLEFTTKPMLVLLVGNTVVVQILAVIVSQCARKVIHWLGQNSISYQTKKLHRKMLILLFVQTACPTLMLHLPSLLILFVIFTGLNCPISTTCISTYVNSLFSLLSPIIVIFFTTDYRNFLFSMFKLRKSSVVRNVITINPNIQ</sequence>
<dbReference type="InterPro" id="IPR019428">
    <property type="entry name" value="7TM_GPCR_serpentine_rcpt_Str"/>
</dbReference>
<feature type="transmembrane region" description="Helical" evidence="1">
    <location>
        <begin position="94"/>
        <end position="117"/>
    </location>
</feature>